<evidence type="ECO:0000313" key="3">
    <source>
        <dbReference type="EMBL" id="KFM77218.1"/>
    </source>
</evidence>
<organism evidence="3 4">
    <name type="scientific">Stegodyphus mimosarum</name>
    <name type="common">African social velvet spider</name>
    <dbReference type="NCBI Taxonomy" id="407821"/>
    <lineage>
        <taxon>Eukaryota</taxon>
        <taxon>Metazoa</taxon>
        <taxon>Ecdysozoa</taxon>
        <taxon>Arthropoda</taxon>
        <taxon>Chelicerata</taxon>
        <taxon>Arachnida</taxon>
        <taxon>Araneae</taxon>
        <taxon>Araneomorphae</taxon>
        <taxon>Entelegynae</taxon>
        <taxon>Eresoidea</taxon>
        <taxon>Eresidae</taxon>
        <taxon>Stegodyphus</taxon>
    </lineage>
</organism>
<dbReference type="InterPro" id="IPR009057">
    <property type="entry name" value="Homeodomain-like_sf"/>
</dbReference>
<evidence type="ECO:0000313" key="4">
    <source>
        <dbReference type="Proteomes" id="UP000054359"/>
    </source>
</evidence>
<feature type="non-terminal residue" evidence="3">
    <location>
        <position position="148"/>
    </location>
</feature>
<keyword evidence="4" id="KW-1185">Reference proteome</keyword>
<sequence>MSKRVSHSGAAKVSTKRKHVSMSIKQKVKLQKMDKCISVSKLSEDNDIRKSTVYGEEKKKKEFFKKISCGFRHPTPNSRKLFIMLKMTIEKSDNSIGQTVLQRGYALTSPMLMAEAKIFHEEINLKTECTYLTGWLTKFKNHHGIRQL</sequence>
<evidence type="ECO:0000256" key="1">
    <source>
        <dbReference type="ARBA" id="ARBA00004123"/>
    </source>
</evidence>
<evidence type="ECO:0000256" key="2">
    <source>
        <dbReference type="SAM" id="MobiDB-lite"/>
    </source>
</evidence>
<dbReference type="EMBL" id="KK119974">
    <property type="protein sequence ID" value="KFM77218.1"/>
    <property type="molecule type" value="Genomic_DNA"/>
</dbReference>
<protein>
    <submittedName>
        <fullName evidence="3">Jerky protein</fullName>
    </submittedName>
</protein>
<comment type="subcellular location">
    <subcellularLocation>
        <location evidence="1">Nucleus</location>
    </subcellularLocation>
</comment>
<reference evidence="3 4" key="1">
    <citation type="submission" date="2013-11" db="EMBL/GenBank/DDBJ databases">
        <title>Genome sequencing of Stegodyphus mimosarum.</title>
        <authorList>
            <person name="Bechsgaard J."/>
        </authorList>
    </citation>
    <scope>NUCLEOTIDE SEQUENCE [LARGE SCALE GENOMIC DNA]</scope>
</reference>
<gene>
    <name evidence="3" type="ORF">X975_16111</name>
</gene>
<proteinExistence type="predicted"/>
<dbReference type="Proteomes" id="UP000054359">
    <property type="component" value="Unassembled WGS sequence"/>
</dbReference>
<dbReference type="SUPFAM" id="SSF46689">
    <property type="entry name" value="Homeodomain-like"/>
    <property type="match status" value="1"/>
</dbReference>
<dbReference type="AlphaFoldDB" id="A0A087UIM9"/>
<name>A0A087UIM9_STEMI</name>
<dbReference type="Gene3D" id="1.10.10.60">
    <property type="entry name" value="Homeodomain-like"/>
    <property type="match status" value="1"/>
</dbReference>
<feature type="region of interest" description="Disordered" evidence="2">
    <location>
        <begin position="1"/>
        <end position="20"/>
    </location>
</feature>
<dbReference type="OrthoDB" id="6426109at2759"/>
<dbReference type="GO" id="GO:0005634">
    <property type="term" value="C:nucleus"/>
    <property type="evidence" value="ECO:0007669"/>
    <property type="project" value="UniProtKB-SubCell"/>
</dbReference>
<accession>A0A087UIM9</accession>